<keyword evidence="1" id="KW-0472">Membrane</keyword>
<keyword evidence="1" id="KW-0812">Transmembrane</keyword>
<dbReference type="RefSeq" id="WP_013787775.1">
    <property type="nucleotide sequence ID" value="NC_015555.1"/>
</dbReference>
<evidence type="ECO:0000313" key="3">
    <source>
        <dbReference type="Proteomes" id="UP000007239"/>
    </source>
</evidence>
<gene>
    <name evidence="2" type="ordered locus">Thexy_0998</name>
</gene>
<dbReference type="InterPro" id="IPR004155">
    <property type="entry name" value="PBS_lyase_HEAT"/>
</dbReference>
<dbReference type="EMBL" id="CP002739">
    <property type="protein sequence ID" value="AEF17031.1"/>
    <property type="molecule type" value="Genomic_DNA"/>
</dbReference>
<sequence>MESIAIISIAVFSGIILALYAYLIFEKIYVLINNMLKQRYMNEISKFLDELVYLLDEKYVGETDIEKLRVLMRNKIKRNLVEERMAYYFENFKGIVAERLTALCEKIGLIDYEISNLNKRNIFKVSLVCRYLGDYRSKKAVKPLLNLVTTHSTDLLYNVLLALAKIGDEKSFVEAFKSLSNTILLSERSIIEIVDNFEGDKLYVYRSLMYLDDDFIASIFIKSAGNYKDTSLADDIAKFLKSKNKEKRIAALKALGSMGDNRFTYKIIELLKDEEWEVRAVAAKVLGQIQDERSLAPLVEALSDKQWYVRYNAAHSLININGGLEAIKTVFQKDDNFAKDIVVSVLETDYGYDKLLQYESVFYTGPKLSDLITEYVKSKMEVMA</sequence>
<reference evidence="2" key="1">
    <citation type="submission" date="2011-05" db="EMBL/GenBank/DDBJ databases">
        <title>Complete sequence of Thermoanaerobacterium xylanolyticum LX-11.</title>
        <authorList>
            <consortium name="US DOE Joint Genome Institute"/>
            <person name="Lucas S."/>
            <person name="Han J."/>
            <person name="Lapidus A."/>
            <person name="Cheng J.-F."/>
            <person name="Goodwin L."/>
            <person name="Pitluck S."/>
            <person name="Peters L."/>
            <person name="Mikhailova N."/>
            <person name="Lu M."/>
            <person name="Han C."/>
            <person name="Tapia R."/>
            <person name="Land M."/>
            <person name="Hauser L."/>
            <person name="Kyrpides N."/>
            <person name="Ivanova N."/>
            <person name="Pagani I."/>
            <person name="Hemme C."/>
            <person name="Woyke T."/>
        </authorList>
    </citation>
    <scope>NUCLEOTIDE SEQUENCE</scope>
    <source>
        <strain evidence="2">LX-11</strain>
    </source>
</reference>
<accession>F6BK36</accession>
<dbReference type="InterPro" id="IPR011989">
    <property type="entry name" value="ARM-like"/>
</dbReference>
<dbReference type="PANTHER" id="PTHR12697:SF5">
    <property type="entry name" value="DEOXYHYPUSINE HYDROXYLASE"/>
    <property type="match status" value="1"/>
</dbReference>
<keyword evidence="1" id="KW-1133">Transmembrane helix</keyword>
<dbReference type="InterPro" id="IPR016024">
    <property type="entry name" value="ARM-type_fold"/>
</dbReference>
<feature type="transmembrane region" description="Helical" evidence="1">
    <location>
        <begin position="6"/>
        <end position="25"/>
    </location>
</feature>
<dbReference type="AlphaFoldDB" id="F6BK36"/>
<dbReference type="SUPFAM" id="SSF48371">
    <property type="entry name" value="ARM repeat"/>
    <property type="match status" value="1"/>
</dbReference>
<proteinExistence type="predicted"/>
<dbReference type="PANTHER" id="PTHR12697">
    <property type="entry name" value="PBS LYASE HEAT-LIKE PROTEIN"/>
    <property type="match status" value="1"/>
</dbReference>
<dbReference type="GO" id="GO:0016491">
    <property type="term" value="F:oxidoreductase activity"/>
    <property type="evidence" value="ECO:0007669"/>
    <property type="project" value="TreeGrafter"/>
</dbReference>
<evidence type="ECO:0000256" key="1">
    <source>
        <dbReference type="SAM" id="Phobius"/>
    </source>
</evidence>
<dbReference type="GO" id="GO:0016829">
    <property type="term" value="F:lyase activity"/>
    <property type="evidence" value="ECO:0007669"/>
    <property type="project" value="UniProtKB-KW"/>
</dbReference>
<dbReference type="HOGENOM" id="CLU_065966_1_0_9"/>
<keyword evidence="2" id="KW-0456">Lyase</keyword>
<dbReference type="SMART" id="SM00567">
    <property type="entry name" value="EZ_HEAT"/>
    <property type="match status" value="3"/>
</dbReference>
<dbReference type="Proteomes" id="UP000007239">
    <property type="component" value="Chromosome"/>
</dbReference>
<keyword evidence="3" id="KW-1185">Reference proteome</keyword>
<name>F6BK36_THEXL</name>
<dbReference type="KEGG" id="txy:Thexy_0998"/>
<dbReference type="Pfam" id="PF13646">
    <property type="entry name" value="HEAT_2"/>
    <property type="match status" value="1"/>
</dbReference>
<evidence type="ECO:0000313" key="2">
    <source>
        <dbReference type="EMBL" id="AEF17031.1"/>
    </source>
</evidence>
<dbReference type="Gene3D" id="1.25.10.10">
    <property type="entry name" value="Leucine-rich Repeat Variant"/>
    <property type="match status" value="1"/>
</dbReference>
<dbReference type="eggNOG" id="COG1413">
    <property type="taxonomic scope" value="Bacteria"/>
</dbReference>
<dbReference type="STRING" id="858215.Thexy_0998"/>
<organism evidence="2 3">
    <name type="scientific">Thermoanaerobacterium xylanolyticum (strain ATCC 49914 / DSM 7097 / LX-11)</name>
    <dbReference type="NCBI Taxonomy" id="858215"/>
    <lineage>
        <taxon>Bacteria</taxon>
        <taxon>Bacillati</taxon>
        <taxon>Bacillota</taxon>
        <taxon>Clostridia</taxon>
        <taxon>Thermoanaerobacterales</taxon>
        <taxon>Thermoanaerobacteraceae</taxon>
        <taxon>Thermoanaerobacterium</taxon>
    </lineage>
</organism>
<protein>
    <submittedName>
        <fullName evidence="2">PBS lyase HEAT domain protein repeat-containing protein</fullName>
    </submittedName>
</protein>